<accession>A0ABW4BB08</accession>
<feature type="transmembrane region" description="Helical" evidence="2">
    <location>
        <begin position="85"/>
        <end position="106"/>
    </location>
</feature>
<dbReference type="Pfam" id="PF01381">
    <property type="entry name" value="HTH_3"/>
    <property type="match status" value="1"/>
</dbReference>
<dbReference type="PANTHER" id="PTHR46558">
    <property type="entry name" value="TRACRIPTIONAL REGULATORY PROTEIN-RELATED-RELATED"/>
    <property type="match status" value="1"/>
</dbReference>
<dbReference type="EMBL" id="JBHTMO010000041">
    <property type="protein sequence ID" value="MFD1394184.1"/>
    <property type="molecule type" value="Genomic_DNA"/>
</dbReference>
<dbReference type="InterPro" id="IPR001387">
    <property type="entry name" value="Cro/C1-type_HTH"/>
</dbReference>
<sequence>MTTFGENLKQRRKLRHITQAALAAQLNVSRSAVSNWEVGRNYPDLDMLVDLSSILQTPIDQLLKEAPAMVETVSREQRNSRKRKLVLWIIVPIFIILSLFTAYMLYLNVNAVNQTFFPTNSVILNVDQDQSNRWTGITWGKSPRIEGSLFKRTRVLTNDAGSDGQVELRVEDENGNEIGKSFALKRGHSHTFHLKSGNAFQVEGRLAPGQYFLRLE</sequence>
<organism evidence="4 5">
    <name type="scientific">Lacticaseibacillus jixianensis</name>
    <dbReference type="NCBI Taxonomy" id="2486012"/>
    <lineage>
        <taxon>Bacteria</taxon>
        <taxon>Bacillati</taxon>
        <taxon>Bacillota</taxon>
        <taxon>Bacilli</taxon>
        <taxon>Lactobacillales</taxon>
        <taxon>Lactobacillaceae</taxon>
        <taxon>Lacticaseibacillus</taxon>
    </lineage>
</organism>
<gene>
    <name evidence="4" type="ORF">ACFQ3L_11455</name>
</gene>
<dbReference type="CDD" id="cd00093">
    <property type="entry name" value="HTH_XRE"/>
    <property type="match status" value="1"/>
</dbReference>
<reference evidence="5" key="1">
    <citation type="journal article" date="2019" name="Int. J. Syst. Evol. Microbiol.">
        <title>The Global Catalogue of Microorganisms (GCM) 10K type strain sequencing project: providing services to taxonomists for standard genome sequencing and annotation.</title>
        <authorList>
            <consortium name="The Broad Institute Genomics Platform"/>
            <consortium name="The Broad Institute Genome Sequencing Center for Infectious Disease"/>
            <person name="Wu L."/>
            <person name="Ma J."/>
        </authorList>
    </citation>
    <scope>NUCLEOTIDE SEQUENCE [LARGE SCALE GENOMIC DNA]</scope>
    <source>
        <strain evidence="5">CCM 8911</strain>
    </source>
</reference>
<evidence type="ECO:0000313" key="5">
    <source>
        <dbReference type="Proteomes" id="UP001597249"/>
    </source>
</evidence>
<dbReference type="PANTHER" id="PTHR46558:SF4">
    <property type="entry name" value="DNA-BIDING PHAGE PROTEIN"/>
    <property type="match status" value="1"/>
</dbReference>
<evidence type="ECO:0000259" key="3">
    <source>
        <dbReference type="PROSITE" id="PS50943"/>
    </source>
</evidence>
<dbReference type="SUPFAM" id="SSF47413">
    <property type="entry name" value="lambda repressor-like DNA-binding domains"/>
    <property type="match status" value="1"/>
</dbReference>
<evidence type="ECO:0000256" key="2">
    <source>
        <dbReference type="SAM" id="Phobius"/>
    </source>
</evidence>
<keyword evidence="1" id="KW-0238">DNA-binding</keyword>
<evidence type="ECO:0000313" key="4">
    <source>
        <dbReference type="EMBL" id="MFD1394184.1"/>
    </source>
</evidence>
<keyword evidence="2" id="KW-1133">Transmembrane helix</keyword>
<feature type="domain" description="HTH cro/C1-type" evidence="3">
    <location>
        <begin position="8"/>
        <end position="62"/>
    </location>
</feature>
<dbReference type="RefSeq" id="WP_125586096.1">
    <property type="nucleotide sequence ID" value="NZ_JBHTMO010000041.1"/>
</dbReference>
<dbReference type="InterPro" id="IPR010982">
    <property type="entry name" value="Lambda_DNA-bd_dom_sf"/>
</dbReference>
<evidence type="ECO:0000256" key="1">
    <source>
        <dbReference type="ARBA" id="ARBA00023125"/>
    </source>
</evidence>
<dbReference type="Gene3D" id="1.10.260.40">
    <property type="entry name" value="lambda repressor-like DNA-binding domains"/>
    <property type="match status" value="1"/>
</dbReference>
<keyword evidence="2" id="KW-0812">Transmembrane</keyword>
<proteinExistence type="predicted"/>
<keyword evidence="2" id="KW-0472">Membrane</keyword>
<dbReference type="SMART" id="SM00530">
    <property type="entry name" value="HTH_XRE"/>
    <property type="match status" value="1"/>
</dbReference>
<dbReference type="Proteomes" id="UP001597249">
    <property type="component" value="Unassembled WGS sequence"/>
</dbReference>
<comment type="caution">
    <text evidence="4">The sequence shown here is derived from an EMBL/GenBank/DDBJ whole genome shotgun (WGS) entry which is preliminary data.</text>
</comment>
<keyword evidence="5" id="KW-1185">Reference proteome</keyword>
<dbReference type="PROSITE" id="PS50943">
    <property type="entry name" value="HTH_CROC1"/>
    <property type="match status" value="1"/>
</dbReference>
<protein>
    <submittedName>
        <fullName evidence="4">Helix-turn-helix domain-containing protein</fullName>
    </submittedName>
</protein>
<name>A0ABW4BB08_9LACO</name>